<dbReference type="EMBL" id="PVTF01000005">
    <property type="protein sequence ID" value="PRY41375.1"/>
    <property type="molecule type" value="Genomic_DNA"/>
</dbReference>
<evidence type="ECO:0000313" key="4">
    <source>
        <dbReference type="Proteomes" id="UP000239494"/>
    </source>
</evidence>
<keyword evidence="1" id="KW-0378">Hydrolase</keyword>
<protein>
    <submittedName>
        <fullName evidence="3">Stage II sporulation protein E</fullName>
    </submittedName>
</protein>
<dbReference type="PANTHER" id="PTHR43156:SF2">
    <property type="entry name" value="STAGE II SPORULATION PROTEIN E"/>
    <property type="match status" value="1"/>
</dbReference>
<dbReference type="InterPro" id="IPR001932">
    <property type="entry name" value="PPM-type_phosphatase-like_dom"/>
</dbReference>
<dbReference type="SUPFAM" id="SSF81606">
    <property type="entry name" value="PP2C-like"/>
    <property type="match status" value="1"/>
</dbReference>
<dbReference type="Gene3D" id="3.60.40.10">
    <property type="entry name" value="PPM-type phosphatase domain"/>
    <property type="match status" value="1"/>
</dbReference>
<organism evidence="3 4">
    <name type="scientific">Umezawaea tangerina</name>
    <dbReference type="NCBI Taxonomy" id="84725"/>
    <lineage>
        <taxon>Bacteria</taxon>
        <taxon>Bacillati</taxon>
        <taxon>Actinomycetota</taxon>
        <taxon>Actinomycetes</taxon>
        <taxon>Pseudonocardiales</taxon>
        <taxon>Pseudonocardiaceae</taxon>
        <taxon>Umezawaea</taxon>
    </lineage>
</organism>
<dbReference type="InterPro" id="IPR029016">
    <property type="entry name" value="GAF-like_dom_sf"/>
</dbReference>
<evidence type="ECO:0000259" key="2">
    <source>
        <dbReference type="SMART" id="SM00331"/>
    </source>
</evidence>
<dbReference type="AlphaFoldDB" id="A0A2T0T6T2"/>
<dbReference type="InterPro" id="IPR036457">
    <property type="entry name" value="PPM-type-like_dom_sf"/>
</dbReference>
<dbReference type="SUPFAM" id="SSF55781">
    <property type="entry name" value="GAF domain-like"/>
    <property type="match status" value="1"/>
</dbReference>
<dbReference type="Proteomes" id="UP000239494">
    <property type="component" value="Unassembled WGS sequence"/>
</dbReference>
<dbReference type="PANTHER" id="PTHR43156">
    <property type="entry name" value="STAGE II SPORULATION PROTEIN E-RELATED"/>
    <property type="match status" value="1"/>
</dbReference>
<proteinExistence type="predicted"/>
<keyword evidence="4" id="KW-1185">Reference proteome</keyword>
<dbReference type="GO" id="GO:0016791">
    <property type="term" value="F:phosphatase activity"/>
    <property type="evidence" value="ECO:0007669"/>
    <property type="project" value="TreeGrafter"/>
</dbReference>
<accession>A0A2T0T6T2</accession>
<comment type="caution">
    <text evidence="3">The sequence shown here is derived from an EMBL/GenBank/DDBJ whole genome shotgun (WGS) entry which is preliminary data.</text>
</comment>
<dbReference type="RefSeq" id="WP_106188412.1">
    <property type="nucleotide sequence ID" value="NZ_PVTF01000005.1"/>
</dbReference>
<evidence type="ECO:0000313" key="3">
    <source>
        <dbReference type="EMBL" id="PRY41375.1"/>
    </source>
</evidence>
<reference evidence="3 4" key="1">
    <citation type="submission" date="2018-03" db="EMBL/GenBank/DDBJ databases">
        <title>Genomic Encyclopedia of Archaeal and Bacterial Type Strains, Phase II (KMG-II): from individual species to whole genera.</title>
        <authorList>
            <person name="Goeker M."/>
        </authorList>
    </citation>
    <scope>NUCLEOTIDE SEQUENCE [LARGE SCALE GENOMIC DNA]</scope>
    <source>
        <strain evidence="3 4">DSM 44720</strain>
    </source>
</reference>
<evidence type="ECO:0000256" key="1">
    <source>
        <dbReference type="ARBA" id="ARBA00022801"/>
    </source>
</evidence>
<dbReference type="InterPro" id="IPR052016">
    <property type="entry name" value="Bact_Sigma-Reg"/>
</dbReference>
<name>A0A2T0T6T2_9PSEU</name>
<feature type="domain" description="PPM-type phosphatase" evidence="2">
    <location>
        <begin position="354"/>
        <end position="571"/>
    </location>
</feature>
<dbReference type="Gene3D" id="3.30.450.40">
    <property type="match status" value="1"/>
</dbReference>
<dbReference type="SMART" id="SM00331">
    <property type="entry name" value="PP2C_SIG"/>
    <property type="match status" value="1"/>
</dbReference>
<sequence length="641" mass="67137">MIAGDSPRWPDLLHALWRTAFAAGSTKVFAKELYLGLLELPHVRGVLGARIGPGGDVLVVRWADHDHGVTSGPAGLAEDVAPWVARSARLATRDVGQAKVAVLGVDELSSFAPGLGARVRDVGGTAVVAASFRAAAGDNALMLLGLAQTPADDEVAGALGQVADVVIAADDRIADQALLDNRLAADAVLAEVSLRLARSLDVEETLRAVVRMVVPALADGAAVHVHRDGALVQIATAHVDARRERLLNDHLLNGRWAGVTSKDHDENLPQPSLLPDDVGLELMTSAVLRARGRVLGVLTFFHRAGVRRTPTREFVRDIAARAALAIGNATLYGERRAEVEELQLHLLPSVLPELDGIEVATGYNVGGHLLDVGGDFYGVVRQPDGRFTALIGDVCGRGAAAAAVTGLARHTVETILEVGGQPDDAVRLLNAKMLRNKVGKFLTMATVTFGSAGPEGLPIRSLTAGHPPPMIVRRDGRVEETTCRGQLVGVVASPSLTLVDDVLRPGDCVVLFTDGLIEARDGAGAFFGDTDLETTLAALHDLPLPEMAAALVAGDGRYVVDDDAAVLLLRYRGPRVLDVVLPADQAPAAALAAVRSLGGSGVPDELTAPPSGGDVAVTVDGDGSWTRIEIRGGGRTWWEVL</sequence>
<gene>
    <name evidence="3" type="ORF">CLV43_105133</name>
</gene>
<dbReference type="OrthoDB" id="163538at2"/>
<dbReference type="Pfam" id="PF07228">
    <property type="entry name" value="SpoIIE"/>
    <property type="match status" value="1"/>
</dbReference>